<protein>
    <submittedName>
        <fullName evidence="1">Uncharacterized protein</fullName>
    </submittedName>
</protein>
<dbReference type="AlphaFoldDB" id="A0A151WYX4"/>
<evidence type="ECO:0000313" key="2">
    <source>
        <dbReference type="Proteomes" id="UP000075809"/>
    </source>
</evidence>
<reference evidence="1 2" key="1">
    <citation type="submission" date="2015-09" db="EMBL/GenBank/DDBJ databases">
        <title>Trachymyrmex zeteki WGS genome.</title>
        <authorList>
            <person name="Nygaard S."/>
            <person name="Hu H."/>
            <person name="Boomsma J."/>
            <person name="Zhang G."/>
        </authorList>
    </citation>
    <scope>NUCLEOTIDE SEQUENCE [LARGE SCALE GENOMIC DNA]</scope>
    <source>
        <strain evidence="1">Tzet28-1</strain>
        <tissue evidence="1">Whole body</tissue>
    </source>
</reference>
<dbReference type="EMBL" id="KQ982650">
    <property type="protein sequence ID" value="KYQ52901.1"/>
    <property type="molecule type" value="Genomic_DNA"/>
</dbReference>
<dbReference type="Proteomes" id="UP000075809">
    <property type="component" value="Unassembled WGS sequence"/>
</dbReference>
<proteinExistence type="predicted"/>
<gene>
    <name evidence="1" type="ORF">ALC60_07979</name>
</gene>
<name>A0A151WYX4_9HYME</name>
<organism evidence="1 2">
    <name type="scientific">Mycetomoellerius zeteki</name>
    <dbReference type="NCBI Taxonomy" id="64791"/>
    <lineage>
        <taxon>Eukaryota</taxon>
        <taxon>Metazoa</taxon>
        <taxon>Ecdysozoa</taxon>
        <taxon>Arthropoda</taxon>
        <taxon>Hexapoda</taxon>
        <taxon>Insecta</taxon>
        <taxon>Pterygota</taxon>
        <taxon>Neoptera</taxon>
        <taxon>Endopterygota</taxon>
        <taxon>Hymenoptera</taxon>
        <taxon>Apocrita</taxon>
        <taxon>Aculeata</taxon>
        <taxon>Formicoidea</taxon>
        <taxon>Formicidae</taxon>
        <taxon>Myrmicinae</taxon>
        <taxon>Mycetomoellerius</taxon>
    </lineage>
</organism>
<accession>A0A151WYX4</accession>
<feature type="non-terminal residue" evidence="1">
    <location>
        <position position="1"/>
    </location>
</feature>
<sequence length="54" mass="6239">KFVYFIYRSRTPAMFLLLSKNPSFGTGIKTVGPICSWQLNNQCAHHKRMRGVTH</sequence>
<keyword evidence="2" id="KW-1185">Reference proteome</keyword>
<evidence type="ECO:0000313" key="1">
    <source>
        <dbReference type="EMBL" id="KYQ52901.1"/>
    </source>
</evidence>